<gene>
    <name evidence="2" type="ORF">TDIB3V08_LOCUS6082</name>
</gene>
<keyword evidence="1" id="KW-0472">Membrane</keyword>
<name>A0A7R8VJQ3_TIMDO</name>
<dbReference type="AlphaFoldDB" id="A0A7R8VJQ3"/>
<keyword evidence="1" id="KW-1133">Transmembrane helix</keyword>
<evidence type="ECO:0000256" key="1">
    <source>
        <dbReference type="SAM" id="Phobius"/>
    </source>
</evidence>
<feature type="transmembrane region" description="Helical" evidence="1">
    <location>
        <begin position="41"/>
        <end position="60"/>
    </location>
</feature>
<protein>
    <submittedName>
        <fullName evidence="2">Uncharacterized protein</fullName>
    </submittedName>
</protein>
<accession>A0A7R8VJQ3</accession>
<organism evidence="2">
    <name type="scientific">Timema douglasi</name>
    <name type="common">Walking stick</name>
    <dbReference type="NCBI Taxonomy" id="61478"/>
    <lineage>
        <taxon>Eukaryota</taxon>
        <taxon>Metazoa</taxon>
        <taxon>Ecdysozoa</taxon>
        <taxon>Arthropoda</taxon>
        <taxon>Hexapoda</taxon>
        <taxon>Insecta</taxon>
        <taxon>Pterygota</taxon>
        <taxon>Neoptera</taxon>
        <taxon>Polyneoptera</taxon>
        <taxon>Phasmatodea</taxon>
        <taxon>Timematodea</taxon>
        <taxon>Timematoidea</taxon>
        <taxon>Timematidae</taxon>
        <taxon>Timema</taxon>
    </lineage>
</organism>
<proteinExistence type="predicted"/>
<sequence length="82" mass="9016">MKNEVYPHLCGGTVENHLGDTTLTAPDQYLNDKIPVIGCPMNSQVVFLMVLMVSLALIQFQGKSQELAPKMLDINGPSLEEK</sequence>
<evidence type="ECO:0000313" key="2">
    <source>
        <dbReference type="EMBL" id="CAD7199838.1"/>
    </source>
</evidence>
<keyword evidence="1" id="KW-0812">Transmembrane</keyword>
<reference evidence="2" key="1">
    <citation type="submission" date="2020-11" db="EMBL/GenBank/DDBJ databases">
        <authorList>
            <person name="Tran Van P."/>
        </authorList>
    </citation>
    <scope>NUCLEOTIDE SEQUENCE</scope>
</reference>
<dbReference type="EMBL" id="OA567074">
    <property type="protein sequence ID" value="CAD7199838.1"/>
    <property type="molecule type" value="Genomic_DNA"/>
</dbReference>